<accession>A0A6A0H5P9</accession>
<organism evidence="1">
    <name type="scientific">Hyalella azteca</name>
    <name type="common">Amphipod</name>
    <dbReference type="NCBI Taxonomy" id="294128"/>
    <lineage>
        <taxon>Eukaryota</taxon>
        <taxon>Metazoa</taxon>
        <taxon>Ecdysozoa</taxon>
        <taxon>Arthropoda</taxon>
        <taxon>Crustacea</taxon>
        <taxon>Multicrustacea</taxon>
        <taxon>Malacostraca</taxon>
        <taxon>Eumalacostraca</taxon>
        <taxon>Peracarida</taxon>
        <taxon>Amphipoda</taxon>
        <taxon>Senticaudata</taxon>
        <taxon>Talitrida</taxon>
        <taxon>Talitroidea</taxon>
        <taxon>Hyalellidae</taxon>
        <taxon>Hyalella</taxon>
    </lineage>
</organism>
<reference evidence="1" key="3">
    <citation type="submission" date="2019-06" db="EMBL/GenBank/DDBJ databases">
        <authorList>
            <person name="Poynton C."/>
            <person name="Hasenbein S."/>
            <person name="Benoit J.B."/>
            <person name="Sepulveda M.S."/>
            <person name="Poelchau M.F."/>
            <person name="Murali S.C."/>
            <person name="Chen S."/>
            <person name="Glastad K.M."/>
            <person name="Werren J.H."/>
            <person name="Vineis J.H."/>
            <person name="Bowen J.L."/>
            <person name="Friedrich M."/>
            <person name="Jones J."/>
            <person name="Robertson H.M."/>
            <person name="Feyereisen R."/>
            <person name="Mechler-Hickson A."/>
            <person name="Mathers N."/>
            <person name="Lee C.E."/>
            <person name="Colbourne J.K."/>
            <person name="Biales A."/>
            <person name="Johnston J.S."/>
            <person name="Wellborn G.A."/>
            <person name="Rosendale A.J."/>
            <person name="Cridge A.G."/>
            <person name="Munoz-Torres M.C."/>
            <person name="Bain P.A."/>
            <person name="Manny A.R."/>
            <person name="Major K.M."/>
            <person name="Lambert F.N."/>
            <person name="Vulpe C.D."/>
            <person name="Tuck P."/>
            <person name="Blalock B.J."/>
            <person name="Lin Y.-Y."/>
            <person name="Smith M.E."/>
            <person name="Ochoa-Acuna H."/>
            <person name="Chen M.-J.M."/>
            <person name="Childers C.P."/>
            <person name="Qu J."/>
            <person name="Dugan S."/>
            <person name="Lee S.L."/>
            <person name="Chao H."/>
            <person name="Dinh H."/>
            <person name="Han Y."/>
            <person name="Doddapaneni H."/>
            <person name="Worley K.C."/>
            <person name="Muzny D.M."/>
            <person name="Gibbs R.A."/>
            <person name="Richards S."/>
        </authorList>
    </citation>
    <scope>NUCLEOTIDE SEQUENCE</scope>
    <source>
        <strain evidence="1">HAZT.00-mixed</strain>
        <tissue evidence="1">Whole organism</tissue>
    </source>
</reference>
<dbReference type="EMBL" id="JQDR03006127">
    <property type="protein sequence ID" value="KAA0200680.1"/>
    <property type="molecule type" value="Genomic_DNA"/>
</dbReference>
<dbReference type="Proteomes" id="UP000711488">
    <property type="component" value="Unassembled WGS sequence"/>
</dbReference>
<comment type="caution">
    <text evidence="1">The sequence shown here is derived from an EMBL/GenBank/DDBJ whole genome shotgun (WGS) entry which is preliminary data.</text>
</comment>
<dbReference type="OrthoDB" id="5981550at2759"/>
<name>A0A6A0H5P9_HYAAZ</name>
<dbReference type="AlphaFoldDB" id="A0A6A0H5P9"/>
<reference evidence="1" key="2">
    <citation type="journal article" date="2018" name="Environ. Sci. Technol.">
        <title>The Toxicogenome of Hyalella azteca: A Model for Sediment Ecotoxicology and Evolutionary Toxicology.</title>
        <authorList>
            <person name="Poynton H.C."/>
            <person name="Hasenbein S."/>
            <person name="Benoit J.B."/>
            <person name="Sepulveda M.S."/>
            <person name="Poelchau M.F."/>
            <person name="Hughes D.S.T."/>
            <person name="Murali S.C."/>
            <person name="Chen S."/>
            <person name="Glastad K.M."/>
            <person name="Goodisman M.A.D."/>
            <person name="Werren J.H."/>
            <person name="Vineis J.H."/>
            <person name="Bowen J.L."/>
            <person name="Friedrich M."/>
            <person name="Jones J."/>
            <person name="Robertson H.M."/>
            <person name="Feyereisen R."/>
            <person name="Mechler-Hickson A."/>
            <person name="Mathers N."/>
            <person name="Lee C.E."/>
            <person name="Colbourne J.K."/>
            <person name="Biales A."/>
            <person name="Johnston J.S."/>
            <person name="Wellborn G.A."/>
            <person name="Rosendale A.J."/>
            <person name="Cridge A.G."/>
            <person name="Munoz-Torres M.C."/>
            <person name="Bain P.A."/>
            <person name="Manny A.R."/>
            <person name="Major K.M."/>
            <person name="Lambert F.N."/>
            <person name="Vulpe C.D."/>
            <person name="Tuck P."/>
            <person name="Blalock B.J."/>
            <person name="Lin Y.Y."/>
            <person name="Smith M.E."/>
            <person name="Ochoa-Acuna H."/>
            <person name="Chen M.M."/>
            <person name="Childers C.P."/>
            <person name="Qu J."/>
            <person name="Dugan S."/>
            <person name="Lee S.L."/>
            <person name="Chao H."/>
            <person name="Dinh H."/>
            <person name="Han Y."/>
            <person name="Doddapaneni H."/>
            <person name="Worley K.C."/>
            <person name="Muzny D.M."/>
            <person name="Gibbs R.A."/>
            <person name="Richards S."/>
        </authorList>
    </citation>
    <scope>NUCLEOTIDE SEQUENCE</scope>
    <source>
        <strain evidence="1">HAZT.00-mixed</strain>
        <tissue evidence="1">Whole organism</tissue>
    </source>
</reference>
<sequence>MDLFVSAFHHLITIKLITTESGIGAEYENTQYEKTICNATKSMHLVFMASILAGEVELPLLRDMLPVTSNCSSSLFSGNEGDKTPFVPPYPVFDPLSSLLGVHPLDSLKPAVPFAEFYDEFLSEQLEVDKDYAFYKSGADKFSFLHHPYILTPATKALALYYDNRIRMYSERRMSVFHNITDGLPSTPYLRLRVRRDQIITDALVEVGTIATRSSRTRWSR</sequence>
<reference evidence="1" key="1">
    <citation type="submission" date="2014-08" db="EMBL/GenBank/DDBJ databases">
        <authorList>
            <person name="Murali S."/>
            <person name="Richards S."/>
            <person name="Bandaranaike D."/>
            <person name="Bellair M."/>
            <person name="Blankenburg K."/>
            <person name="Chao H."/>
            <person name="Dinh H."/>
            <person name="Doddapaneni H."/>
            <person name="Dugan-Rocha S."/>
            <person name="Elkadiri S."/>
            <person name="Gnanaolivu R."/>
            <person name="Hughes D."/>
            <person name="Lee S."/>
            <person name="Li M."/>
            <person name="Ming W."/>
            <person name="Munidasa M."/>
            <person name="Muniz J."/>
            <person name="Nguyen L."/>
            <person name="Osuji N."/>
            <person name="Pu L.-L."/>
            <person name="Puazo M."/>
            <person name="Skinner E."/>
            <person name="Qu C."/>
            <person name="Quiroz J."/>
            <person name="Raj R."/>
            <person name="Weissenberger G."/>
            <person name="Xin Y."/>
            <person name="Zou X."/>
            <person name="Han Y."/>
            <person name="Worley K."/>
            <person name="Muzny D."/>
            <person name="Gibbs R."/>
        </authorList>
    </citation>
    <scope>NUCLEOTIDE SEQUENCE</scope>
    <source>
        <strain evidence="1">HAZT.00-mixed</strain>
        <tissue evidence="1">Whole organism</tissue>
    </source>
</reference>
<gene>
    <name evidence="1" type="ORF">HAZT_HAZT004119</name>
</gene>
<proteinExistence type="predicted"/>
<protein>
    <submittedName>
        <fullName evidence="1">Uncharacterized protein</fullName>
    </submittedName>
</protein>
<evidence type="ECO:0000313" key="1">
    <source>
        <dbReference type="EMBL" id="KAA0200680.1"/>
    </source>
</evidence>